<evidence type="ECO:0000313" key="2">
    <source>
        <dbReference type="EMBL" id="SHI66722.1"/>
    </source>
</evidence>
<dbReference type="Pfam" id="PF19992">
    <property type="entry name" value="DUF6427"/>
    <property type="match status" value="1"/>
</dbReference>
<evidence type="ECO:0008006" key="4">
    <source>
        <dbReference type="Google" id="ProtNLM"/>
    </source>
</evidence>
<feature type="transmembrane region" description="Helical" evidence="1">
    <location>
        <begin position="38"/>
        <end position="63"/>
    </location>
</feature>
<organism evidence="2 3">
    <name type="scientific">Mesonia phycicola</name>
    <dbReference type="NCBI Taxonomy" id="579105"/>
    <lineage>
        <taxon>Bacteria</taxon>
        <taxon>Pseudomonadati</taxon>
        <taxon>Bacteroidota</taxon>
        <taxon>Flavobacteriia</taxon>
        <taxon>Flavobacteriales</taxon>
        <taxon>Flavobacteriaceae</taxon>
        <taxon>Mesonia</taxon>
    </lineage>
</organism>
<accession>A0A1M6D0B8</accession>
<keyword evidence="1" id="KW-0812">Transmembrane</keyword>
<dbReference type="InterPro" id="IPR045625">
    <property type="entry name" value="DUF6427"/>
</dbReference>
<feature type="transmembrane region" description="Helical" evidence="1">
    <location>
        <begin position="75"/>
        <end position="106"/>
    </location>
</feature>
<protein>
    <recommendedName>
        <fullName evidence="4">EpsG family protein</fullName>
    </recommendedName>
</protein>
<dbReference type="Proteomes" id="UP000184225">
    <property type="component" value="Unassembled WGS sequence"/>
</dbReference>
<proteinExistence type="predicted"/>
<evidence type="ECO:0000313" key="3">
    <source>
        <dbReference type="Proteomes" id="UP000184225"/>
    </source>
</evidence>
<feature type="transmembrane region" description="Helical" evidence="1">
    <location>
        <begin position="206"/>
        <end position="227"/>
    </location>
</feature>
<sequence length="308" mass="35675">MLASFFKKSKPINFVLVGLFMSLFFLAANIFVEKVEFSLFYFLSKIGLLLAYLFLMMLINFIVKRNEVTKRNTFTIFLFAVFTVLFFPVLQADEVIISSLCVLLALRRLVSLRSEIFIKRKIFDTSFWVAVAFLCYPESVLFVLLPFIGVLMYARDDFKNWLIPFFAIISVFAFKTAFNLLFYNQFFNPFAYLVTPSLDLNAYREFSILFPLSVLIVFAVWVLFVYFKTIPKVSRAIKSTLYIVLVTLIISIFVVIFDPNKNGAELLFFILPVCIIGANYFEQNGKDIFKEILLISLLVLTFIVPFIA</sequence>
<feature type="transmembrane region" description="Helical" evidence="1">
    <location>
        <begin position="288"/>
        <end position="307"/>
    </location>
</feature>
<evidence type="ECO:0000256" key="1">
    <source>
        <dbReference type="SAM" id="Phobius"/>
    </source>
</evidence>
<keyword evidence="1" id="KW-0472">Membrane</keyword>
<keyword evidence="3" id="KW-1185">Reference proteome</keyword>
<name>A0A1M6D0B8_9FLAO</name>
<feature type="transmembrane region" description="Helical" evidence="1">
    <location>
        <begin position="161"/>
        <end position="186"/>
    </location>
</feature>
<feature type="transmembrane region" description="Helical" evidence="1">
    <location>
        <begin position="12"/>
        <end position="32"/>
    </location>
</feature>
<dbReference type="RefSeq" id="WP_073149207.1">
    <property type="nucleotide sequence ID" value="NZ_FQYY01000003.1"/>
</dbReference>
<keyword evidence="1" id="KW-1133">Transmembrane helix</keyword>
<dbReference type="AlphaFoldDB" id="A0A1M6D0B8"/>
<reference evidence="2 3" key="1">
    <citation type="submission" date="2016-11" db="EMBL/GenBank/DDBJ databases">
        <authorList>
            <person name="Jaros S."/>
            <person name="Januszkiewicz K."/>
            <person name="Wedrychowicz H."/>
        </authorList>
    </citation>
    <scope>NUCLEOTIDE SEQUENCE [LARGE SCALE GENOMIC DNA]</scope>
    <source>
        <strain evidence="2 3">DSM 21425</strain>
    </source>
</reference>
<dbReference type="STRING" id="579105.SAMN04488096_103242"/>
<feature type="transmembrane region" description="Helical" evidence="1">
    <location>
        <begin position="263"/>
        <end position="281"/>
    </location>
</feature>
<dbReference type="OrthoDB" id="1439867at2"/>
<feature type="transmembrane region" description="Helical" evidence="1">
    <location>
        <begin position="126"/>
        <end position="154"/>
    </location>
</feature>
<gene>
    <name evidence="2" type="ORF">SAMN04488096_103242</name>
</gene>
<feature type="transmembrane region" description="Helical" evidence="1">
    <location>
        <begin position="239"/>
        <end position="257"/>
    </location>
</feature>
<dbReference type="EMBL" id="FQYY01000003">
    <property type="protein sequence ID" value="SHI66722.1"/>
    <property type="molecule type" value="Genomic_DNA"/>
</dbReference>